<protein>
    <submittedName>
        <fullName evidence="2">Uncharacterized protein</fullName>
    </submittedName>
</protein>
<keyword evidence="3" id="KW-1185">Reference proteome</keyword>
<gene>
    <name evidence="2" type="ORF">O181_013922</name>
</gene>
<dbReference type="OrthoDB" id="2507294at2759"/>
<accession>A0A9Q3GPE0</accession>
<reference evidence="2" key="1">
    <citation type="submission" date="2021-03" db="EMBL/GenBank/DDBJ databases">
        <title>Draft genome sequence of rust myrtle Austropuccinia psidii MF-1, a brazilian biotype.</title>
        <authorList>
            <person name="Quecine M.C."/>
            <person name="Pachon D.M.R."/>
            <person name="Bonatelli M.L."/>
            <person name="Correr F.H."/>
            <person name="Franceschini L.M."/>
            <person name="Leite T.F."/>
            <person name="Margarido G.R.A."/>
            <person name="Almeida C.A."/>
            <person name="Ferrarezi J.A."/>
            <person name="Labate C.A."/>
        </authorList>
    </citation>
    <scope>NUCLEOTIDE SEQUENCE</scope>
    <source>
        <strain evidence="2">MF-1</strain>
    </source>
</reference>
<evidence type="ECO:0000313" key="2">
    <source>
        <dbReference type="EMBL" id="MBW0474207.1"/>
    </source>
</evidence>
<comment type="caution">
    <text evidence="2">The sequence shown here is derived from an EMBL/GenBank/DDBJ whole genome shotgun (WGS) entry which is preliminary data.</text>
</comment>
<feature type="region of interest" description="Disordered" evidence="1">
    <location>
        <begin position="59"/>
        <end position="86"/>
    </location>
</feature>
<dbReference type="AlphaFoldDB" id="A0A9Q3GPE0"/>
<name>A0A9Q3GPE0_9BASI</name>
<evidence type="ECO:0000313" key="3">
    <source>
        <dbReference type="Proteomes" id="UP000765509"/>
    </source>
</evidence>
<proteinExistence type="predicted"/>
<sequence length="86" mass="10291">MEILKHCGGELEHSLRRRFIEQFSTEEYINELEDIMTSTKIDRTWKKIDMKIQNEPFINKDKEKKPFKRNNTNDQRKCDKCGGIGN</sequence>
<organism evidence="2 3">
    <name type="scientific">Austropuccinia psidii MF-1</name>
    <dbReference type="NCBI Taxonomy" id="1389203"/>
    <lineage>
        <taxon>Eukaryota</taxon>
        <taxon>Fungi</taxon>
        <taxon>Dikarya</taxon>
        <taxon>Basidiomycota</taxon>
        <taxon>Pucciniomycotina</taxon>
        <taxon>Pucciniomycetes</taxon>
        <taxon>Pucciniales</taxon>
        <taxon>Sphaerophragmiaceae</taxon>
        <taxon>Austropuccinia</taxon>
    </lineage>
</organism>
<dbReference type="EMBL" id="AVOT02003663">
    <property type="protein sequence ID" value="MBW0474207.1"/>
    <property type="molecule type" value="Genomic_DNA"/>
</dbReference>
<dbReference type="Proteomes" id="UP000765509">
    <property type="component" value="Unassembled WGS sequence"/>
</dbReference>
<evidence type="ECO:0000256" key="1">
    <source>
        <dbReference type="SAM" id="MobiDB-lite"/>
    </source>
</evidence>